<gene>
    <name evidence="2" type="ORF">DEA37_0008958</name>
</gene>
<comment type="caution">
    <text evidence="2">The sequence shown here is derived from an EMBL/GenBank/DDBJ whole genome shotgun (WGS) entry which is preliminary data.</text>
</comment>
<accession>A0A5J4NR51</accession>
<dbReference type="Proteomes" id="UP000324629">
    <property type="component" value="Unassembled WGS sequence"/>
</dbReference>
<evidence type="ECO:0000256" key="1">
    <source>
        <dbReference type="SAM" id="MobiDB-lite"/>
    </source>
</evidence>
<evidence type="ECO:0000313" key="2">
    <source>
        <dbReference type="EMBL" id="KAA3678011.1"/>
    </source>
</evidence>
<dbReference type="EMBL" id="QNGE01001256">
    <property type="protein sequence ID" value="KAA3678011.1"/>
    <property type="molecule type" value="Genomic_DNA"/>
</dbReference>
<reference evidence="2 3" key="1">
    <citation type="journal article" date="2019" name="Gigascience">
        <title>Whole-genome sequence of the oriental lung fluke Paragonimus westermani.</title>
        <authorList>
            <person name="Oey H."/>
            <person name="Zakrzewski M."/>
            <person name="Narain K."/>
            <person name="Devi K.R."/>
            <person name="Agatsuma T."/>
            <person name="Nawaratna S."/>
            <person name="Gobert G.N."/>
            <person name="Jones M.K."/>
            <person name="Ragan M.A."/>
            <person name="McManus D.P."/>
            <person name="Krause L."/>
        </authorList>
    </citation>
    <scope>NUCLEOTIDE SEQUENCE [LARGE SCALE GENOMIC DNA]</scope>
    <source>
        <strain evidence="2 3">IND2009</strain>
    </source>
</reference>
<sequence>MHLQDLLLNLPAGYGYESLEEAVIKQIVPSDRSCLQQLFKVLQLGNGRPSDLLLQTQQLLGRSSTDETILRDALRSTDFSALKRSSHPPPPDDWGHVPSCVDAGANLRLNAVKRLEISTGVIENSAIRQSVASPVVDNSVGEVREPASSDDKRPDTFFLPAIPNSARSVGFEPATSSQWKMRISTRRLLPRYLAYSSFFECHLALTTLCQPSRISPMKLLRGTSKHSTIDRSGRLDNDSIDHLKVVYVDGDIIQVPLQSSVTDPSLTPSPSPDTSTPPAPRHRGSERRVHITAQSVEVVI</sequence>
<name>A0A5J4NR51_9TREM</name>
<feature type="compositionally biased region" description="Pro residues" evidence="1">
    <location>
        <begin position="267"/>
        <end position="279"/>
    </location>
</feature>
<proteinExistence type="predicted"/>
<organism evidence="2 3">
    <name type="scientific">Paragonimus westermani</name>
    <dbReference type="NCBI Taxonomy" id="34504"/>
    <lineage>
        <taxon>Eukaryota</taxon>
        <taxon>Metazoa</taxon>
        <taxon>Spiralia</taxon>
        <taxon>Lophotrochozoa</taxon>
        <taxon>Platyhelminthes</taxon>
        <taxon>Trematoda</taxon>
        <taxon>Digenea</taxon>
        <taxon>Plagiorchiida</taxon>
        <taxon>Troglotremata</taxon>
        <taxon>Troglotrematidae</taxon>
        <taxon>Paragonimus</taxon>
    </lineage>
</organism>
<dbReference type="AlphaFoldDB" id="A0A5J4NR51"/>
<keyword evidence="3" id="KW-1185">Reference proteome</keyword>
<protein>
    <submittedName>
        <fullName evidence="2">Uncharacterized protein</fullName>
    </submittedName>
</protein>
<evidence type="ECO:0000313" key="3">
    <source>
        <dbReference type="Proteomes" id="UP000324629"/>
    </source>
</evidence>
<feature type="region of interest" description="Disordered" evidence="1">
    <location>
        <begin position="259"/>
        <end position="287"/>
    </location>
</feature>